<dbReference type="Gene3D" id="3.50.50.60">
    <property type="entry name" value="FAD/NAD(P)-binding domain"/>
    <property type="match status" value="2"/>
</dbReference>
<dbReference type="FunFam" id="3.50.50.60:FF:000226">
    <property type="entry name" value="Flavin-containing monooxygenase"/>
    <property type="match status" value="1"/>
</dbReference>
<dbReference type="RefSeq" id="XP_030954707.1">
    <property type="nucleotide sequence ID" value="XM_031098847.1"/>
</dbReference>
<keyword evidence="9" id="KW-1185">Reference proteome</keyword>
<comment type="similarity">
    <text evidence="2 7">Belongs to the FMO family.</text>
</comment>
<comment type="cofactor">
    <cofactor evidence="1 7">
        <name>FAD</name>
        <dbReference type="ChEBI" id="CHEBI:57692"/>
    </cofactor>
</comment>
<dbReference type="Proteomes" id="UP000594261">
    <property type="component" value="Chromosome 2"/>
</dbReference>
<dbReference type="OMA" id="VIQRTAH"/>
<dbReference type="SUPFAM" id="SSF51905">
    <property type="entry name" value="FAD/NAD(P)-binding domain"/>
    <property type="match status" value="2"/>
</dbReference>
<dbReference type="EnsemblPlants" id="QL02p091028:mrna">
    <property type="protein sequence ID" value="QL02p091028:mrna"/>
    <property type="gene ID" value="QL02p091028"/>
</dbReference>
<keyword evidence="7" id="KW-0503">Monooxygenase</keyword>
<gene>
    <name evidence="8" type="primary">LOC115977157</name>
</gene>
<dbReference type="Gramene" id="QL02p091028:mrna">
    <property type="protein sequence ID" value="QL02p091028:mrna"/>
    <property type="gene ID" value="QL02p091028"/>
</dbReference>
<accession>A0A7N2L0W1</accession>
<evidence type="ECO:0000256" key="3">
    <source>
        <dbReference type="ARBA" id="ARBA00022630"/>
    </source>
</evidence>
<evidence type="ECO:0000256" key="6">
    <source>
        <dbReference type="ARBA" id="ARBA00023002"/>
    </source>
</evidence>
<evidence type="ECO:0000256" key="7">
    <source>
        <dbReference type="RuleBase" id="RU361177"/>
    </source>
</evidence>
<dbReference type="PRINTS" id="PR00419">
    <property type="entry name" value="ADXRDTASE"/>
</dbReference>
<keyword evidence="3 7" id="KW-0285">Flavoprotein</keyword>
<dbReference type="InterPro" id="IPR000960">
    <property type="entry name" value="Flavin_mOase"/>
</dbReference>
<name>A0A7N2L0W1_QUELO</name>
<organism evidence="8 9">
    <name type="scientific">Quercus lobata</name>
    <name type="common">Valley oak</name>
    <dbReference type="NCBI Taxonomy" id="97700"/>
    <lineage>
        <taxon>Eukaryota</taxon>
        <taxon>Viridiplantae</taxon>
        <taxon>Streptophyta</taxon>
        <taxon>Embryophyta</taxon>
        <taxon>Tracheophyta</taxon>
        <taxon>Spermatophyta</taxon>
        <taxon>Magnoliopsida</taxon>
        <taxon>eudicotyledons</taxon>
        <taxon>Gunneridae</taxon>
        <taxon>Pentapetalae</taxon>
        <taxon>rosids</taxon>
        <taxon>fabids</taxon>
        <taxon>Fagales</taxon>
        <taxon>Fagaceae</taxon>
        <taxon>Quercus</taxon>
    </lineage>
</organism>
<dbReference type="InterPro" id="IPR050346">
    <property type="entry name" value="FMO-like"/>
</dbReference>
<dbReference type="RefSeq" id="XP_030954705.1">
    <property type="nucleotide sequence ID" value="XM_031098845.1"/>
</dbReference>
<evidence type="ECO:0000313" key="9">
    <source>
        <dbReference type="Proteomes" id="UP000594261"/>
    </source>
</evidence>
<dbReference type="KEGG" id="qlo:115977157"/>
<dbReference type="InParanoid" id="A0A7N2L0W1"/>
<protein>
    <recommendedName>
        <fullName evidence="7">Flavin-containing monooxygenase</fullName>
        <ecNumber evidence="7">1.-.-.-</ecNumber>
    </recommendedName>
</protein>
<dbReference type="FunFam" id="3.50.50.60:FF:000167">
    <property type="entry name" value="Flavin-containing monooxygenase"/>
    <property type="match status" value="1"/>
</dbReference>
<dbReference type="GO" id="GO:0050661">
    <property type="term" value="F:NADP binding"/>
    <property type="evidence" value="ECO:0007669"/>
    <property type="project" value="InterPro"/>
</dbReference>
<keyword evidence="4 7" id="KW-0274">FAD</keyword>
<dbReference type="GO" id="GO:0004499">
    <property type="term" value="F:N,N-dimethylaniline monooxygenase activity"/>
    <property type="evidence" value="ECO:0007669"/>
    <property type="project" value="InterPro"/>
</dbReference>
<reference evidence="9" key="1">
    <citation type="journal article" date="2016" name="G3 (Bethesda)">
        <title>First Draft Assembly and Annotation of the Genome of a California Endemic Oak Quercus lobata Nee (Fagaceae).</title>
        <authorList>
            <person name="Sork V.L."/>
            <person name="Fitz-Gibbon S.T."/>
            <person name="Puiu D."/>
            <person name="Crepeau M."/>
            <person name="Gugger P.F."/>
            <person name="Sherman R."/>
            <person name="Stevens K."/>
            <person name="Langley C.H."/>
            <person name="Pellegrini M."/>
            <person name="Salzberg S.L."/>
        </authorList>
    </citation>
    <scope>NUCLEOTIDE SEQUENCE [LARGE SCALE GENOMIC DNA]</scope>
    <source>
        <strain evidence="9">cv. SW786</strain>
    </source>
</reference>
<dbReference type="RefSeq" id="XP_030954706.1">
    <property type="nucleotide sequence ID" value="XM_031098846.1"/>
</dbReference>
<dbReference type="Pfam" id="PF00743">
    <property type="entry name" value="FMO-like"/>
    <property type="match status" value="1"/>
</dbReference>
<dbReference type="GO" id="GO:0050660">
    <property type="term" value="F:flavin adenine dinucleotide binding"/>
    <property type="evidence" value="ECO:0007669"/>
    <property type="project" value="InterPro"/>
</dbReference>
<dbReference type="PROSITE" id="PS51257">
    <property type="entry name" value="PROKAR_LIPOPROTEIN"/>
    <property type="match status" value="1"/>
</dbReference>
<proteinExistence type="inferred from homology"/>
<dbReference type="InterPro" id="IPR020946">
    <property type="entry name" value="Flavin_mOase-like"/>
</dbReference>
<evidence type="ECO:0000256" key="5">
    <source>
        <dbReference type="ARBA" id="ARBA00022857"/>
    </source>
</evidence>
<reference evidence="8" key="2">
    <citation type="submission" date="2021-01" db="UniProtKB">
        <authorList>
            <consortium name="EnsemblPlants"/>
        </authorList>
    </citation>
    <scope>IDENTIFICATION</scope>
</reference>
<dbReference type="PIRSF" id="PIRSF000332">
    <property type="entry name" value="FMO"/>
    <property type="match status" value="1"/>
</dbReference>
<evidence type="ECO:0000256" key="2">
    <source>
        <dbReference type="ARBA" id="ARBA00009183"/>
    </source>
</evidence>
<dbReference type="PANTHER" id="PTHR23023">
    <property type="entry name" value="DIMETHYLANILINE MONOOXYGENASE"/>
    <property type="match status" value="1"/>
</dbReference>
<sequence>MEKRVAIIGAGTSGLLACKYILEKGFNPIVFEAKEGVGGLWNHTIESTKLQNSKESYQFTDFPWPASVQEVCPTHTQVLEYLKSYAQHFGFIPYIKFNSKVIDIDYVGEPSEEMESWDLWGGTSKPFCSKGKWHIVVQDTKCCSTEVHQVEFVVLCIGRFSGVPNIPEFPPDQGPEMFEGKVIHSMDYSEMGSASAAELIRRKRIVIIGSLKSAVDIAAECANANGVQYPCTMILRTAHWLLPSSTFWGVSLGFLYCNRLSELLVHKPGEPFLLKFLATMLSPLRWGVSKFAESYLRWKLPLKKHGLIPKQSFLQDLSSCRVGFLPENFYDKVEEGCIVLKKSQSFSFCKDGLIINGEPQPLKADLVILATGYKGDQKLKKMFKSQIFQKYIVGSASSIVPLYRQIIHPRIPQLAIIGYAEGFSNLCTSEIRCQWLAHLLDGNFELPGIREMEKDVIMWENNMKQYAGRYFQRSCIGNVNIWYNDQLCKDMGTKHKRKKGIFAEYFQPYGPTDYAGLTSLNQQRGMKID</sequence>
<evidence type="ECO:0000256" key="1">
    <source>
        <dbReference type="ARBA" id="ARBA00001974"/>
    </source>
</evidence>
<dbReference type="InterPro" id="IPR036188">
    <property type="entry name" value="FAD/NAD-bd_sf"/>
</dbReference>
<dbReference type="AlphaFoldDB" id="A0A7N2L0W1"/>
<dbReference type="EC" id="1.-.-.-" evidence="7"/>
<keyword evidence="5" id="KW-0521">NADP</keyword>
<dbReference type="OrthoDB" id="66881at2759"/>
<evidence type="ECO:0000313" key="8">
    <source>
        <dbReference type="EnsemblPlants" id="QL02p091028:mrna"/>
    </source>
</evidence>
<evidence type="ECO:0000256" key="4">
    <source>
        <dbReference type="ARBA" id="ARBA00022827"/>
    </source>
</evidence>
<dbReference type="GeneID" id="115977157"/>
<keyword evidence="6 7" id="KW-0560">Oxidoreductase</keyword>